<keyword evidence="9" id="KW-0472">Membrane</keyword>
<dbReference type="GO" id="GO:0004497">
    <property type="term" value="F:monooxygenase activity"/>
    <property type="evidence" value="ECO:0007669"/>
    <property type="project" value="UniProtKB-KW"/>
</dbReference>
<dbReference type="InterPro" id="IPR002401">
    <property type="entry name" value="Cyt_P450_E_grp-I"/>
</dbReference>
<gene>
    <name evidence="12" type="ORF">RJ640_004742</name>
</gene>
<evidence type="ECO:0000313" key="12">
    <source>
        <dbReference type="EMBL" id="KAK2970950.1"/>
    </source>
</evidence>
<dbReference type="InterPro" id="IPR036396">
    <property type="entry name" value="Cyt_P450_sf"/>
</dbReference>
<organism evidence="12 13">
    <name type="scientific">Escallonia rubra</name>
    <dbReference type="NCBI Taxonomy" id="112253"/>
    <lineage>
        <taxon>Eukaryota</taxon>
        <taxon>Viridiplantae</taxon>
        <taxon>Streptophyta</taxon>
        <taxon>Embryophyta</taxon>
        <taxon>Tracheophyta</taxon>
        <taxon>Spermatophyta</taxon>
        <taxon>Magnoliopsida</taxon>
        <taxon>eudicotyledons</taxon>
        <taxon>Gunneridae</taxon>
        <taxon>Pentapetalae</taxon>
        <taxon>asterids</taxon>
        <taxon>campanulids</taxon>
        <taxon>Escalloniales</taxon>
        <taxon>Escalloniaceae</taxon>
        <taxon>Escallonia</taxon>
    </lineage>
</organism>
<evidence type="ECO:0000256" key="10">
    <source>
        <dbReference type="PIRSR" id="PIRSR602401-1"/>
    </source>
</evidence>
<comment type="cofactor">
    <cofactor evidence="1 10">
        <name>heme</name>
        <dbReference type="ChEBI" id="CHEBI:30413"/>
    </cofactor>
</comment>
<accession>A0AA88U577</accession>
<evidence type="ECO:0000256" key="3">
    <source>
        <dbReference type="ARBA" id="ARBA00010617"/>
    </source>
</evidence>
<evidence type="ECO:0000256" key="1">
    <source>
        <dbReference type="ARBA" id="ARBA00001971"/>
    </source>
</evidence>
<keyword evidence="4" id="KW-0812">Transmembrane</keyword>
<evidence type="ECO:0000256" key="4">
    <source>
        <dbReference type="ARBA" id="ARBA00022692"/>
    </source>
</evidence>
<comment type="similarity">
    <text evidence="3 11">Belongs to the cytochrome P450 family.</text>
</comment>
<evidence type="ECO:0000256" key="2">
    <source>
        <dbReference type="ARBA" id="ARBA00004167"/>
    </source>
</evidence>
<dbReference type="Gene3D" id="1.10.630.10">
    <property type="entry name" value="Cytochrome P450"/>
    <property type="match status" value="1"/>
</dbReference>
<dbReference type="PANTHER" id="PTHR24286:SF53">
    <property type="entry name" value="BETA-AMYRIN 28-OXIDASE-LIKE"/>
    <property type="match status" value="1"/>
</dbReference>
<sequence>MDTLTYLVPLVLLPVSLSFFFLIRKSKSSSSNNPPGTSGWPMVGENIDFALAGPQKFVYDRMKKYSPDVFQTSLLGEKMAVFCGATGNKFLFTNENKILTSWWPQSMKKALLFPDFVEDSLKEVSALKRSFLHDILKPEALKQYIPLMDSMARDHLEADWSPHDEVKVFPMLKKYTFALACKLFMSVDDPEHVARLAKHFTLVTSGMFSVPIDLPGTAYNRAIKGGKLVRDELLKIIRDRKKEMIENKETAGRDLLSRMLLVTDENGEFMSEMEISNNIIGLLVASYETTSTAVTFVLKYLAELPHVYDEVYREQMEIVKSKGPNELLRWEDIQKMKYSWNVACEALRLTPPAQGAFREAITDFTFAGFTIPKGWKTFWTVHTTHKNPKYFPDPEKFDPSRFEGSGPAPYTFVPFGGGPRMCPGKEYARLEVLVFVHDVVTKFKLEKSIPDEKIVFHASPVPMNGLPVMYDASGVRLHAGQQAEEYLSGEETLDDLGQLVSCILGWVDQRAG</sequence>
<dbReference type="FunFam" id="1.10.630.10:FF:000022">
    <property type="entry name" value="Taxadiene 5-alpha hydroxylase"/>
    <property type="match status" value="1"/>
</dbReference>
<evidence type="ECO:0000256" key="7">
    <source>
        <dbReference type="ARBA" id="ARBA00023002"/>
    </source>
</evidence>
<dbReference type="GO" id="GO:0020037">
    <property type="term" value="F:heme binding"/>
    <property type="evidence" value="ECO:0007669"/>
    <property type="project" value="InterPro"/>
</dbReference>
<proteinExistence type="inferred from homology"/>
<evidence type="ECO:0000256" key="11">
    <source>
        <dbReference type="RuleBase" id="RU000461"/>
    </source>
</evidence>
<name>A0AA88U577_9ASTE</name>
<evidence type="ECO:0000256" key="8">
    <source>
        <dbReference type="ARBA" id="ARBA00023004"/>
    </source>
</evidence>
<protein>
    <recommendedName>
        <fullName evidence="14">Beta-amyrin 28-oxidase</fullName>
    </recommendedName>
</protein>
<keyword evidence="7 11" id="KW-0560">Oxidoreductase</keyword>
<keyword evidence="6" id="KW-1133">Transmembrane helix</keyword>
<dbReference type="InterPro" id="IPR017972">
    <property type="entry name" value="Cyt_P450_CS"/>
</dbReference>
<dbReference type="Proteomes" id="UP001187471">
    <property type="component" value="Unassembled WGS sequence"/>
</dbReference>
<evidence type="ECO:0000256" key="9">
    <source>
        <dbReference type="ARBA" id="ARBA00023136"/>
    </source>
</evidence>
<dbReference type="GO" id="GO:0016125">
    <property type="term" value="P:sterol metabolic process"/>
    <property type="evidence" value="ECO:0007669"/>
    <property type="project" value="TreeGrafter"/>
</dbReference>
<dbReference type="CDD" id="cd11043">
    <property type="entry name" value="CYP90-like"/>
    <property type="match status" value="1"/>
</dbReference>
<dbReference type="Pfam" id="PF00067">
    <property type="entry name" value="p450"/>
    <property type="match status" value="1"/>
</dbReference>
<dbReference type="PRINTS" id="PR00463">
    <property type="entry name" value="EP450I"/>
</dbReference>
<dbReference type="GO" id="GO:0005506">
    <property type="term" value="F:iron ion binding"/>
    <property type="evidence" value="ECO:0007669"/>
    <property type="project" value="InterPro"/>
</dbReference>
<keyword evidence="5 10" id="KW-0479">Metal-binding</keyword>
<evidence type="ECO:0000256" key="5">
    <source>
        <dbReference type="ARBA" id="ARBA00022723"/>
    </source>
</evidence>
<evidence type="ECO:0000313" key="13">
    <source>
        <dbReference type="Proteomes" id="UP001187471"/>
    </source>
</evidence>
<keyword evidence="8 10" id="KW-0408">Iron</keyword>
<keyword evidence="10 11" id="KW-0349">Heme</keyword>
<evidence type="ECO:0008006" key="14">
    <source>
        <dbReference type="Google" id="ProtNLM"/>
    </source>
</evidence>
<dbReference type="GO" id="GO:0016705">
    <property type="term" value="F:oxidoreductase activity, acting on paired donors, with incorporation or reduction of molecular oxygen"/>
    <property type="evidence" value="ECO:0007669"/>
    <property type="project" value="InterPro"/>
</dbReference>
<dbReference type="InterPro" id="IPR001128">
    <property type="entry name" value="Cyt_P450"/>
</dbReference>
<dbReference type="PROSITE" id="PS00086">
    <property type="entry name" value="CYTOCHROME_P450"/>
    <property type="match status" value="1"/>
</dbReference>
<evidence type="ECO:0000256" key="6">
    <source>
        <dbReference type="ARBA" id="ARBA00022989"/>
    </source>
</evidence>
<dbReference type="PANTHER" id="PTHR24286">
    <property type="entry name" value="CYTOCHROME P450 26"/>
    <property type="match status" value="1"/>
</dbReference>
<keyword evidence="11" id="KW-0503">Monooxygenase</keyword>
<dbReference type="GO" id="GO:0016020">
    <property type="term" value="C:membrane"/>
    <property type="evidence" value="ECO:0007669"/>
    <property type="project" value="UniProtKB-SubCell"/>
</dbReference>
<dbReference type="AlphaFoldDB" id="A0AA88U577"/>
<dbReference type="EMBL" id="JAVXUO010002625">
    <property type="protein sequence ID" value="KAK2970950.1"/>
    <property type="molecule type" value="Genomic_DNA"/>
</dbReference>
<feature type="binding site" description="axial binding residue" evidence="10">
    <location>
        <position position="422"/>
    </location>
    <ligand>
        <name>heme</name>
        <dbReference type="ChEBI" id="CHEBI:30413"/>
    </ligand>
    <ligandPart>
        <name>Fe</name>
        <dbReference type="ChEBI" id="CHEBI:18248"/>
    </ligandPart>
</feature>
<reference evidence="12" key="1">
    <citation type="submission" date="2022-12" db="EMBL/GenBank/DDBJ databases">
        <title>Draft genome assemblies for two species of Escallonia (Escalloniales).</title>
        <authorList>
            <person name="Chanderbali A."/>
            <person name="Dervinis C."/>
            <person name="Anghel I."/>
            <person name="Soltis D."/>
            <person name="Soltis P."/>
            <person name="Zapata F."/>
        </authorList>
    </citation>
    <scope>NUCLEOTIDE SEQUENCE</scope>
    <source>
        <strain evidence="12">UCBG92.1500</strain>
        <tissue evidence="12">Leaf</tissue>
    </source>
</reference>
<dbReference type="SUPFAM" id="SSF48264">
    <property type="entry name" value="Cytochrome P450"/>
    <property type="match status" value="1"/>
</dbReference>
<comment type="caution">
    <text evidence="12">The sequence shown here is derived from an EMBL/GenBank/DDBJ whole genome shotgun (WGS) entry which is preliminary data.</text>
</comment>
<comment type="subcellular location">
    <subcellularLocation>
        <location evidence="2">Membrane</location>
        <topology evidence="2">Single-pass membrane protein</topology>
    </subcellularLocation>
</comment>
<dbReference type="PRINTS" id="PR00385">
    <property type="entry name" value="P450"/>
</dbReference>
<keyword evidence="13" id="KW-1185">Reference proteome</keyword>